<dbReference type="SUPFAM" id="SSF81383">
    <property type="entry name" value="F-box domain"/>
    <property type="match status" value="1"/>
</dbReference>
<dbReference type="PROSITE" id="PS50181">
    <property type="entry name" value="FBOX"/>
    <property type="match status" value="1"/>
</dbReference>
<name>A0A834X5S8_9FABA</name>
<feature type="compositionally biased region" description="Polar residues" evidence="1">
    <location>
        <begin position="458"/>
        <end position="470"/>
    </location>
</feature>
<comment type="caution">
    <text evidence="3">The sequence shown here is derived from an EMBL/GenBank/DDBJ whole genome shotgun (WGS) entry which is preliminary data.</text>
</comment>
<dbReference type="OrthoDB" id="1425134at2759"/>
<feature type="compositionally biased region" description="Basic and acidic residues" evidence="1">
    <location>
        <begin position="530"/>
        <end position="549"/>
    </location>
</feature>
<evidence type="ECO:0000313" key="3">
    <source>
        <dbReference type="EMBL" id="KAF7838599.1"/>
    </source>
</evidence>
<protein>
    <submittedName>
        <fullName evidence="3">F-box protein</fullName>
    </submittedName>
</protein>
<dbReference type="InterPro" id="IPR053781">
    <property type="entry name" value="F-box_AtFBL13-like"/>
</dbReference>
<feature type="region of interest" description="Disordered" evidence="1">
    <location>
        <begin position="450"/>
        <end position="517"/>
    </location>
</feature>
<dbReference type="InterPro" id="IPR001810">
    <property type="entry name" value="F-box_dom"/>
</dbReference>
<evidence type="ECO:0000259" key="2">
    <source>
        <dbReference type="PROSITE" id="PS50181"/>
    </source>
</evidence>
<feature type="compositionally biased region" description="Basic and acidic residues" evidence="1">
    <location>
        <begin position="500"/>
        <end position="512"/>
    </location>
</feature>
<feature type="domain" description="F-box" evidence="2">
    <location>
        <begin position="18"/>
        <end position="54"/>
    </location>
</feature>
<dbReference type="InterPro" id="IPR055411">
    <property type="entry name" value="LRR_FXL15/At3g58940/PEG3-like"/>
</dbReference>
<accession>A0A834X5S8</accession>
<dbReference type="InterPro" id="IPR036047">
    <property type="entry name" value="F-box-like_dom_sf"/>
</dbReference>
<dbReference type="PANTHER" id="PTHR34145:SF28">
    <property type="entry name" value="F-BOX DOMAIN-CONTAINING PROTEIN"/>
    <property type="match status" value="1"/>
</dbReference>
<feature type="region of interest" description="Disordered" evidence="1">
    <location>
        <begin position="530"/>
        <end position="569"/>
    </location>
</feature>
<feature type="compositionally biased region" description="Basic and acidic residues" evidence="1">
    <location>
        <begin position="609"/>
        <end position="623"/>
    </location>
</feature>
<reference evidence="3" key="1">
    <citation type="submission" date="2020-09" db="EMBL/GenBank/DDBJ databases">
        <title>Genome-Enabled Discovery of Anthraquinone Biosynthesis in Senna tora.</title>
        <authorList>
            <person name="Kang S.-H."/>
            <person name="Pandey R.P."/>
            <person name="Lee C.-M."/>
            <person name="Sim J.-S."/>
            <person name="Jeong J.-T."/>
            <person name="Choi B.-S."/>
            <person name="Jung M."/>
            <person name="Ginzburg D."/>
            <person name="Zhao K."/>
            <person name="Won S.Y."/>
            <person name="Oh T.-J."/>
            <person name="Yu Y."/>
            <person name="Kim N.-H."/>
            <person name="Lee O.R."/>
            <person name="Lee T.-H."/>
            <person name="Bashyal P."/>
            <person name="Kim T.-S."/>
            <person name="Lee W.-H."/>
            <person name="Kawkins C."/>
            <person name="Kim C.-K."/>
            <person name="Kim J.S."/>
            <person name="Ahn B.O."/>
            <person name="Rhee S.Y."/>
            <person name="Sohng J.K."/>
        </authorList>
    </citation>
    <scope>NUCLEOTIDE SEQUENCE</scope>
    <source>
        <tissue evidence="3">Leaf</tissue>
    </source>
</reference>
<organism evidence="3 4">
    <name type="scientific">Senna tora</name>
    <dbReference type="NCBI Taxonomy" id="362788"/>
    <lineage>
        <taxon>Eukaryota</taxon>
        <taxon>Viridiplantae</taxon>
        <taxon>Streptophyta</taxon>
        <taxon>Embryophyta</taxon>
        <taxon>Tracheophyta</taxon>
        <taxon>Spermatophyta</taxon>
        <taxon>Magnoliopsida</taxon>
        <taxon>eudicotyledons</taxon>
        <taxon>Gunneridae</taxon>
        <taxon>Pentapetalae</taxon>
        <taxon>rosids</taxon>
        <taxon>fabids</taxon>
        <taxon>Fabales</taxon>
        <taxon>Fabaceae</taxon>
        <taxon>Caesalpinioideae</taxon>
        <taxon>Cassia clade</taxon>
        <taxon>Senna</taxon>
    </lineage>
</organism>
<dbReference type="CDD" id="cd22160">
    <property type="entry name" value="F-box_AtFBL13-like"/>
    <property type="match status" value="1"/>
</dbReference>
<dbReference type="Pfam" id="PF00646">
    <property type="entry name" value="F-box"/>
    <property type="match status" value="1"/>
</dbReference>
<evidence type="ECO:0000256" key="1">
    <source>
        <dbReference type="SAM" id="MobiDB-lite"/>
    </source>
</evidence>
<feature type="region of interest" description="Disordered" evidence="1">
    <location>
        <begin position="588"/>
        <end position="623"/>
    </location>
</feature>
<feature type="compositionally biased region" description="Polar residues" evidence="1">
    <location>
        <begin position="552"/>
        <end position="561"/>
    </location>
</feature>
<proteinExistence type="predicted"/>
<dbReference type="InterPro" id="IPR053772">
    <property type="entry name" value="At1g61320/At1g61330-like"/>
</dbReference>
<keyword evidence="4" id="KW-1185">Reference proteome</keyword>
<dbReference type="EMBL" id="JAAIUW010000003">
    <property type="protein sequence ID" value="KAF7838599.1"/>
    <property type="molecule type" value="Genomic_DNA"/>
</dbReference>
<dbReference type="Pfam" id="PF24758">
    <property type="entry name" value="LRR_At5g56370"/>
    <property type="match status" value="1"/>
</dbReference>
<dbReference type="PANTHER" id="PTHR34145">
    <property type="entry name" value="OS02G0105600 PROTEIN"/>
    <property type="match status" value="1"/>
</dbReference>
<evidence type="ECO:0000313" key="4">
    <source>
        <dbReference type="Proteomes" id="UP000634136"/>
    </source>
</evidence>
<gene>
    <name evidence="3" type="ORF">G2W53_007081</name>
</gene>
<dbReference type="Proteomes" id="UP000634136">
    <property type="component" value="Unassembled WGS sequence"/>
</dbReference>
<dbReference type="AlphaFoldDB" id="A0A834X5S8"/>
<sequence length="714" mass="81677">MTRSRTKAHKLEEKMKMPDRLSNLPDELLSFIISKLPIDEAIRTTVLSHRWRGLWRYTRHLEIDVNRMIMPLSQKNNPLDARDPRSALGQEMKTKLTRSGLIVLLLLARHRADLDSCSFTHFPYSIACAEVTSWVKYLKKNKKGLKKLSLKCEFFDIGRNRESAVDELIAKENLNGPHFAAGVFSGLNSLQFVNYSLGSSSPFKGCTKDLKTLVLKFVWVVDETLDGILKICKGLESFSLLKSRGFKKIQIMNPNLKFLQLQSLQAHDIVISCENLEVLCLDSLTYPHSFKIYSPRLEVFQSCNYSILGDMLAIEEGKDLLFTDDLLHSYIKYRDPLKSNIFLTLRKLSLDMNLNDLFESRLLLSFLKLCTRVETLEITQPALQCRGLIRGHFWGYKDGCECVRHKPKWVELRGFKGQREEVLFLKHLITYGTYPTKPIEEERDNLWRSNKKAKPNDASIQETQGNQMNVNDGGVGSPKPMEESPNSKVKGDDVSGAELDQNKEGNGEEPKAKKSLWASGNTNALTYKEKLLGFNGREEPNTAPKKPDMPSRTPTQPQGSNRFDIFNNPDQDEDIELIDVSPLVEDIQKNPVDPSEEPSGQIVATQKPKTQESKSREDGLHATRDCPTIKPLWERLVNKNGWRKFFGLNLQDWIRFNLSNASKNAFGSNWDSKFAITVWYIWKQRNEWVFNDKKDSGISLIPFYRSPLEGSCND</sequence>